<reference evidence="3 4" key="1">
    <citation type="submission" date="2018-05" db="EMBL/GenBank/DDBJ databases">
        <title>Chitinophaga sp. K3CV102501T nov., isolated from isolated from a monsoon evergreen broad-leaved forest soil.</title>
        <authorList>
            <person name="Lv Y."/>
        </authorList>
    </citation>
    <scope>NUCLEOTIDE SEQUENCE [LARGE SCALE GENOMIC DNA]</scope>
    <source>
        <strain evidence="3 4">GDMCC 1.1325</strain>
    </source>
</reference>
<dbReference type="PANTHER" id="PTHR11487:SF0">
    <property type="entry name" value="S-ACYL FATTY ACID SYNTHASE THIOESTERASE, MEDIUM CHAIN"/>
    <property type="match status" value="1"/>
</dbReference>
<dbReference type="AlphaFoldDB" id="A0A365XV86"/>
<evidence type="ECO:0000259" key="2">
    <source>
        <dbReference type="Pfam" id="PF00975"/>
    </source>
</evidence>
<dbReference type="InterPro" id="IPR029058">
    <property type="entry name" value="AB_hydrolase_fold"/>
</dbReference>
<feature type="domain" description="Thioesterase" evidence="2">
    <location>
        <begin position="5"/>
        <end position="227"/>
    </location>
</feature>
<dbReference type="GO" id="GO:0008610">
    <property type="term" value="P:lipid biosynthetic process"/>
    <property type="evidence" value="ECO:0007669"/>
    <property type="project" value="TreeGrafter"/>
</dbReference>
<comment type="similarity">
    <text evidence="1">Belongs to the thioesterase family.</text>
</comment>
<dbReference type="EMBL" id="QFFJ01000002">
    <property type="protein sequence ID" value="RBL90276.1"/>
    <property type="molecule type" value="Genomic_DNA"/>
</dbReference>
<sequence>MGINIFCFHFAGGSRFSYHMYNAVAPAGLNIVPVELPGRGDRIQEPLLTDVHLMVEDMFQQIKQQLHTPYAIYGHSLGALLAYLVSARIMQEGLNNPIHLFVSGRSAPSTIRTSTTLVSSLPHTEFIDRLKEYGGFPEDLLADEHIMRFFGPILRSDFRGVENYSYQGPAALQVPITVMIGQEDKTTYENACTWALETSGKVTVKVFPGKHFFIYDHPKEIVQTITTALYTSYISNSSQSSV</sequence>
<keyword evidence="4" id="KW-1185">Reference proteome</keyword>
<accession>A0A365XV86</accession>
<dbReference type="PANTHER" id="PTHR11487">
    <property type="entry name" value="THIOESTERASE"/>
    <property type="match status" value="1"/>
</dbReference>
<evidence type="ECO:0000256" key="1">
    <source>
        <dbReference type="ARBA" id="ARBA00007169"/>
    </source>
</evidence>
<organism evidence="3 4">
    <name type="scientific">Chitinophaga flava</name>
    <dbReference type="NCBI Taxonomy" id="2259036"/>
    <lineage>
        <taxon>Bacteria</taxon>
        <taxon>Pseudomonadati</taxon>
        <taxon>Bacteroidota</taxon>
        <taxon>Chitinophagia</taxon>
        <taxon>Chitinophagales</taxon>
        <taxon>Chitinophagaceae</taxon>
        <taxon>Chitinophaga</taxon>
    </lineage>
</organism>
<dbReference type="RefSeq" id="WP_113619026.1">
    <property type="nucleotide sequence ID" value="NZ_QFFJ01000002.1"/>
</dbReference>
<gene>
    <name evidence="3" type="ORF">DF182_27820</name>
</gene>
<dbReference type="Proteomes" id="UP000253410">
    <property type="component" value="Unassembled WGS sequence"/>
</dbReference>
<dbReference type="InterPro" id="IPR001031">
    <property type="entry name" value="Thioesterase"/>
</dbReference>
<dbReference type="Gene3D" id="3.40.50.1820">
    <property type="entry name" value="alpha/beta hydrolase"/>
    <property type="match status" value="1"/>
</dbReference>
<proteinExistence type="inferred from homology"/>
<dbReference type="InterPro" id="IPR012223">
    <property type="entry name" value="TEII"/>
</dbReference>
<dbReference type="SUPFAM" id="SSF53474">
    <property type="entry name" value="alpha/beta-Hydrolases"/>
    <property type="match status" value="1"/>
</dbReference>
<comment type="caution">
    <text evidence="3">The sequence shown here is derived from an EMBL/GenBank/DDBJ whole genome shotgun (WGS) entry which is preliminary data.</text>
</comment>
<name>A0A365XV86_9BACT</name>
<protein>
    <recommendedName>
        <fullName evidence="2">Thioesterase domain-containing protein</fullName>
    </recommendedName>
</protein>
<evidence type="ECO:0000313" key="4">
    <source>
        <dbReference type="Proteomes" id="UP000253410"/>
    </source>
</evidence>
<dbReference type="Pfam" id="PF00975">
    <property type="entry name" value="Thioesterase"/>
    <property type="match status" value="1"/>
</dbReference>
<evidence type="ECO:0000313" key="3">
    <source>
        <dbReference type="EMBL" id="RBL90276.1"/>
    </source>
</evidence>
<dbReference type="OrthoDB" id="2213423at2"/>